<evidence type="ECO:0000313" key="3">
    <source>
        <dbReference type="Proteomes" id="UP001590951"/>
    </source>
</evidence>
<sequence>MSRSTKLPTTLQLTQKKRSHQCSATQEMGFLKDKNGDPVTISIFDIFTNNKSSKDGAKGRKMSLLKDKAKVQASAAVVSTKAEASEAPKATDDASTHGAATTFTAIEDVALKAMKADGKTWKEISELFIGKELDAIQAHYKELSHDAAADTNDEEGKAKGAEEAKDDMKEDQKVGKKGKGKGKGKDTGEQTSEEKGKASQTGVEQVTTESRTSTNETSTNGTSSSRTFSNGVPKKTGEKIVLGPIIDMRTDEELNAEEITHLLSFIPRYEKHMWLAVASRYFDKTSKRVDYLELAKVVKDA</sequence>
<evidence type="ECO:0000256" key="1">
    <source>
        <dbReference type="SAM" id="MobiDB-lite"/>
    </source>
</evidence>
<feature type="compositionally biased region" description="Basic and acidic residues" evidence="1">
    <location>
        <begin position="183"/>
        <end position="197"/>
    </location>
</feature>
<feature type="region of interest" description="Disordered" evidence="1">
    <location>
        <begin position="146"/>
        <end position="235"/>
    </location>
</feature>
<feature type="compositionally biased region" description="Low complexity" evidence="1">
    <location>
        <begin position="1"/>
        <end position="14"/>
    </location>
</feature>
<evidence type="ECO:0000313" key="2">
    <source>
        <dbReference type="EMBL" id="KAL2049715.1"/>
    </source>
</evidence>
<gene>
    <name evidence="2" type="ORF">ABVK25_010056</name>
</gene>
<evidence type="ECO:0008006" key="4">
    <source>
        <dbReference type="Google" id="ProtNLM"/>
    </source>
</evidence>
<feature type="region of interest" description="Disordered" evidence="1">
    <location>
        <begin position="1"/>
        <end position="28"/>
    </location>
</feature>
<name>A0ABR4AVL9_9LECA</name>
<dbReference type="EMBL" id="JBHFEH010000059">
    <property type="protein sequence ID" value="KAL2049715.1"/>
    <property type="molecule type" value="Genomic_DNA"/>
</dbReference>
<dbReference type="Proteomes" id="UP001590951">
    <property type="component" value="Unassembled WGS sequence"/>
</dbReference>
<organism evidence="2 3">
    <name type="scientific">Lepraria finkii</name>
    <dbReference type="NCBI Taxonomy" id="1340010"/>
    <lineage>
        <taxon>Eukaryota</taxon>
        <taxon>Fungi</taxon>
        <taxon>Dikarya</taxon>
        <taxon>Ascomycota</taxon>
        <taxon>Pezizomycotina</taxon>
        <taxon>Lecanoromycetes</taxon>
        <taxon>OSLEUM clade</taxon>
        <taxon>Lecanoromycetidae</taxon>
        <taxon>Lecanorales</taxon>
        <taxon>Lecanorineae</taxon>
        <taxon>Stereocaulaceae</taxon>
        <taxon>Lepraria</taxon>
    </lineage>
</organism>
<reference evidence="2 3" key="1">
    <citation type="submission" date="2024-09" db="EMBL/GenBank/DDBJ databases">
        <title>Rethinking Asexuality: The Enigmatic Case of Functional Sexual Genes in Lepraria (Stereocaulaceae).</title>
        <authorList>
            <person name="Doellman M."/>
            <person name="Sun Y."/>
            <person name="Barcenas-Pena A."/>
            <person name="Lumbsch H.T."/>
            <person name="Grewe F."/>
        </authorList>
    </citation>
    <scope>NUCLEOTIDE SEQUENCE [LARGE SCALE GENOMIC DNA]</scope>
    <source>
        <strain evidence="2 3">Grewe 0041</strain>
    </source>
</reference>
<feature type="compositionally biased region" description="Low complexity" evidence="1">
    <location>
        <begin position="207"/>
        <end position="231"/>
    </location>
</feature>
<comment type="caution">
    <text evidence="2">The sequence shown here is derived from an EMBL/GenBank/DDBJ whole genome shotgun (WGS) entry which is preliminary data.</text>
</comment>
<keyword evidence="3" id="KW-1185">Reference proteome</keyword>
<protein>
    <recommendedName>
        <fullName evidence="4">Myb-like domain-containing protein</fullName>
    </recommendedName>
</protein>
<accession>A0ABR4AVL9</accession>
<proteinExistence type="predicted"/>
<feature type="compositionally biased region" description="Basic and acidic residues" evidence="1">
    <location>
        <begin position="146"/>
        <end position="174"/>
    </location>
</feature>